<keyword evidence="4" id="KW-0004">4Fe-4S</keyword>
<dbReference type="PANTHER" id="PTHR46213:SF17">
    <property type="entry name" value="A_G-SPECIFIC ADENINE GLYCOSYLASE MUTY, DNA GLYCOSYLASE, DEMETER, DOMAIN-CONTAINING PROTEIN"/>
    <property type="match status" value="1"/>
</dbReference>
<keyword evidence="6" id="KW-0408">Iron</keyword>
<dbReference type="GO" id="GO:0046872">
    <property type="term" value="F:metal ion binding"/>
    <property type="evidence" value="ECO:0007669"/>
    <property type="project" value="UniProtKB-KW"/>
</dbReference>
<dbReference type="InterPro" id="IPR003651">
    <property type="entry name" value="Endonuclease3_FeS-loop_motif"/>
</dbReference>
<dbReference type="InterPro" id="IPR003265">
    <property type="entry name" value="HhH-GPD_domain"/>
</dbReference>
<dbReference type="SUPFAM" id="SSF48150">
    <property type="entry name" value="DNA-glycosylase"/>
    <property type="match status" value="1"/>
</dbReference>
<dbReference type="GO" id="GO:0141166">
    <property type="term" value="P:chromosomal 5-methylcytosine DNA demethylation pathway"/>
    <property type="evidence" value="ECO:0007669"/>
    <property type="project" value="InterPro"/>
</dbReference>
<evidence type="ECO:0000256" key="6">
    <source>
        <dbReference type="ARBA" id="ARBA00023004"/>
    </source>
</evidence>
<sequence>MVKMVKGRGITLFIVASSDPPAASSSSSFSSPFSRSRSFSLLSISYLCSIVLTGNAIVTSTFLSSSHLDLHQFYQTSPKTLANCSKAKGEMTEPEFGSWRMTPVRSTLIGNGIVGQRDSCTTTHQENGIVVNGEIWNSAMPTKSFPQGNGNGNGTSSWTPVTPGKPVPQRSIPQNQVETENWEDLVEIYQDLLKEETLTLNKVVAQSLYPTPPPSTVGNIGNQHQVASTPNRNLNSTPIPNLNHGSYQPSTSFTYFPSEDPANWDSSSLLAAIVRPKKSSASLNIAQNTSLHASNRTSLPNTSTQVGSNSISVEPDAASSEITGPLAFAPITPDTRQKHTDSQWVLAKDRHESQRNEDGDNHYNEQLHTIGDSTSSAVSTTQKEHLVSEEGDELGIDLNKTPQQKTPARRKKHRPKVIREGKPKKTATPKDPKNTPPNETRVKRKYVRKKDVNVSETPQRNGVEISQNGVPRSSGKRKYVRKKGVENSDVQQKTRVEEATAPVVETPAKSCKKQLNFDLEIVARDGRQDINLNASPRDIEQERRINGILERSAMNVVQNNRYAGVGTHQKISTNHMQAGTQNMALPELLNVPSTPMAKARDVALNVLAQHLTMKNPITVRDVWRNGYNQVGQQQVSPNLEPSGRMVNFDERRGIKRQSFEQMDPHSLNAMDSLIMYQKLLLDRTDASNNLASIILESHKKTKTQSDHLQALVSSTPPLEDNLRGESRQINGVYGNAPASLQLLNSCTGRVEPSYKVMNAGGGNINGRQFQPPRAATQNLQKHMVTSGMQPIAERLQRPTPGHGVNPVTAMISWNRPPATPPKDYSRSALVTYPSPLVDKKRTATSNSSNRRSNGADQVFLQLRKDALEFQQQSFRKPNGGPRKHKVEVLVEDITFKLEGLSIYDGNDKKQNALVPYKGNNAIIPFEPIKKRKPRPKVDLDPETDRLWRLLMGKEGSEATETLDKDKEKWWEDERRVFRGRADSFIARMHLVQGDRRFSRWKGSVVDSVIGVFLTQNVSDHLSSSAFMSLAAKFSPKSTSTNETCCQDGACILVEEPIETVLPNDSTKCHDKIERQPVFNQSSFVSCESSEHMRHHHISSTKAAAIKDNRTSEEVILSQDSLDSSTIQTVDEIRSSSGSNSEAEDQITGFETSKEPGPANPMQAEKVSMFTELFSHDNRSPSLNDRSQYMHHLPKTPPYNMQIPIIGGVNNLNNASRFTPPNSSLHLVQEQLASSSRFQMNMAMGLQNVGSPGFGLLRGGSISSLPSSKSGITEAYHTSNVTYQENEMPRFQAPPLAQYDFLSNHPTHLKSFQPRSHIGSVLNSSHQQGRELYRETTVHAETLAKAQNGAPKQDSCSEDRVSAVDKQNCIENAAAEANSKEQNYASHEPLSGAGTNIPKVRKGTAEDEKKKAFDWDSLRKKVLSNGEKRERSKDAKDSLDYEALRRAHVNEISDAIRERGMNNLLADRIKDFLDRLVRDHESIDLEWLRDVPPDQAKDYLLSIRGLGLKSVECVRLLTLHHLAFPVDTNVGRIAVRLGWVPLQPLPESLQLHLLEMYPVLESIQKYLWPRLCKLDQLTLYELHYQMITFGKVFCTKSKPNCNACPMRAECRHFASAFASARLALPGPEEKRIVTSDAPNGTHTIPPVIMRPMSLPPAENNYSKDAQFSGRECEPIIEEPTTPEPESAELTLSDIEDQYYEDDDEIPTIKLDMNEFTMNLQKMQDSMEGDMSKALVALNPQAASIPTPKLKNVSRLRTEHQVYELPDSHPILKGLDKREPDDPSPYLLAIWTPGETATSTQPPERGCQSQESGMLCDRTTCFSCNCIKEANSQVVRGTILMPCRTAMHGSFPLNGTYFQVNEMFADHASSLNPIAVPRAWIWNLPRRTVYFGTSVSTIFKGINSLDALFVASLSAINTEILVLVGLTTQEIQQCFWRGFVCVRGFDQKTRAPRPLMARLHFPASKLVKTKNEAK</sequence>
<reference evidence="12 13" key="1">
    <citation type="journal article" date="2016" name="Sci. Rep.">
        <title>The genome sequence of the outbreeding globe artichoke constructed de novo incorporating a phase-aware low-pass sequencing strategy of F1 progeny.</title>
        <authorList>
            <person name="Scaglione D."/>
            <person name="Reyes-Chin-Wo S."/>
            <person name="Acquadro A."/>
            <person name="Froenicke L."/>
            <person name="Portis E."/>
            <person name="Beitel C."/>
            <person name="Tirone M."/>
            <person name="Mauro R."/>
            <person name="Lo Monaco A."/>
            <person name="Mauromicale G."/>
            <person name="Faccioli P."/>
            <person name="Cattivelli L."/>
            <person name="Rieseberg L."/>
            <person name="Michelmore R."/>
            <person name="Lanteri S."/>
        </authorList>
    </citation>
    <scope>NUCLEOTIDE SEQUENCE [LARGE SCALE GENOMIC DNA]</scope>
    <source>
        <strain evidence="12">2C</strain>
    </source>
</reference>
<dbReference type="GO" id="GO:0006284">
    <property type="term" value="P:base-excision repair"/>
    <property type="evidence" value="ECO:0007669"/>
    <property type="project" value="InterPro"/>
</dbReference>
<dbReference type="InterPro" id="IPR028924">
    <property type="entry name" value="Perm-CXXC"/>
</dbReference>
<proteinExistence type="inferred from homology"/>
<dbReference type="Proteomes" id="UP000243975">
    <property type="component" value="Unassembled WGS sequence"/>
</dbReference>
<feature type="compositionally biased region" description="Basic and acidic residues" evidence="10">
    <location>
        <begin position="350"/>
        <end position="365"/>
    </location>
</feature>
<dbReference type="InterPro" id="IPR028925">
    <property type="entry name" value="RRM_DME"/>
</dbReference>
<feature type="region of interest" description="Disordered" evidence="10">
    <location>
        <begin position="1376"/>
        <end position="1407"/>
    </location>
</feature>
<dbReference type="GO" id="GO:0051539">
    <property type="term" value="F:4 iron, 4 sulfur cluster binding"/>
    <property type="evidence" value="ECO:0007669"/>
    <property type="project" value="UniProtKB-KW"/>
</dbReference>
<dbReference type="PANTHER" id="PTHR46213">
    <property type="entry name" value="TRANSCRIPTIONAL ACTIVATOR DEMETER"/>
    <property type="match status" value="1"/>
</dbReference>
<dbReference type="EMBL" id="LEKV01001563">
    <property type="protein sequence ID" value="KVI06855.1"/>
    <property type="molecule type" value="Genomic_DNA"/>
</dbReference>
<evidence type="ECO:0000313" key="12">
    <source>
        <dbReference type="EMBL" id="KVI06855.1"/>
    </source>
</evidence>
<evidence type="ECO:0000256" key="2">
    <source>
        <dbReference type="ARBA" id="ARBA00004123"/>
    </source>
</evidence>
<evidence type="ECO:0000256" key="8">
    <source>
        <dbReference type="ARBA" id="ARBA00023125"/>
    </source>
</evidence>
<keyword evidence="5" id="KW-0479">Metal-binding</keyword>
<dbReference type="CDD" id="cd00056">
    <property type="entry name" value="ENDO3c"/>
    <property type="match status" value="1"/>
</dbReference>
<dbReference type="OMA" id="PNTMHNL"/>
<keyword evidence="13" id="KW-1185">Reference proteome</keyword>
<feature type="region of interest" description="Disordered" evidence="10">
    <location>
        <begin position="350"/>
        <end position="445"/>
    </location>
</feature>
<evidence type="ECO:0000259" key="11">
    <source>
        <dbReference type="SMART" id="SM00478"/>
    </source>
</evidence>
<evidence type="ECO:0000256" key="3">
    <source>
        <dbReference type="ARBA" id="ARBA00005646"/>
    </source>
</evidence>
<evidence type="ECO:0000256" key="1">
    <source>
        <dbReference type="ARBA" id="ARBA00001966"/>
    </source>
</evidence>
<comment type="caution">
    <text evidence="12">The sequence shown here is derived from an EMBL/GenBank/DDBJ whole genome shotgun (WGS) entry which is preliminary data.</text>
</comment>
<dbReference type="Gramene" id="KVI06855">
    <property type="protein sequence ID" value="KVI06855"/>
    <property type="gene ID" value="Ccrd_014789"/>
</dbReference>
<dbReference type="InterPro" id="IPR011257">
    <property type="entry name" value="DNA_glycosylase"/>
</dbReference>
<evidence type="ECO:0000256" key="9">
    <source>
        <dbReference type="ARBA" id="ARBA00023242"/>
    </source>
</evidence>
<feature type="compositionally biased region" description="Polar residues" evidence="10">
    <location>
        <begin position="462"/>
        <end position="471"/>
    </location>
</feature>
<comment type="subcellular location">
    <subcellularLocation>
        <location evidence="2">Nucleus</location>
    </subcellularLocation>
</comment>
<evidence type="ECO:0000256" key="5">
    <source>
        <dbReference type="ARBA" id="ARBA00022723"/>
    </source>
</evidence>
<dbReference type="GO" id="GO:0003906">
    <property type="term" value="F:DNA-(apurinic or apyrimidinic site) endonuclease activity"/>
    <property type="evidence" value="ECO:0007669"/>
    <property type="project" value="UniProtKB-ARBA"/>
</dbReference>
<evidence type="ECO:0000256" key="7">
    <source>
        <dbReference type="ARBA" id="ARBA00023014"/>
    </source>
</evidence>
<feature type="compositionally biased region" description="Basic residues" evidence="10">
    <location>
        <begin position="407"/>
        <end position="416"/>
    </location>
</feature>
<keyword evidence="9" id="KW-0539">Nucleus</keyword>
<dbReference type="GO" id="GO:0035514">
    <property type="term" value="F:DNA demethylase activity"/>
    <property type="evidence" value="ECO:0007669"/>
    <property type="project" value="InterPro"/>
</dbReference>
<dbReference type="Pfam" id="PF15629">
    <property type="entry name" value="Perm-CXXC"/>
    <property type="match status" value="1"/>
</dbReference>
<name>A0A118K437_CYNCS</name>
<evidence type="ECO:0000313" key="13">
    <source>
        <dbReference type="Proteomes" id="UP000243975"/>
    </source>
</evidence>
<evidence type="ECO:0000256" key="10">
    <source>
        <dbReference type="SAM" id="MobiDB-lite"/>
    </source>
</evidence>
<dbReference type="GO" id="GO:0005634">
    <property type="term" value="C:nucleus"/>
    <property type="evidence" value="ECO:0007669"/>
    <property type="project" value="UniProtKB-SubCell"/>
</dbReference>
<dbReference type="SMART" id="SM00525">
    <property type="entry name" value="FES"/>
    <property type="match status" value="1"/>
</dbReference>
<protein>
    <submittedName>
        <fullName evidence="12">DNA glycosylase</fullName>
    </submittedName>
</protein>
<dbReference type="InterPro" id="IPR044811">
    <property type="entry name" value="DME/ROS1"/>
</dbReference>
<keyword evidence="7" id="KW-0411">Iron-sulfur</keyword>
<feature type="compositionally biased region" description="Polar residues" evidence="10">
    <location>
        <begin position="366"/>
        <end position="381"/>
    </location>
</feature>
<dbReference type="GO" id="GO:0019104">
    <property type="term" value="F:DNA N-glycosylase activity"/>
    <property type="evidence" value="ECO:0007669"/>
    <property type="project" value="InterPro"/>
</dbReference>
<comment type="cofactor">
    <cofactor evidence="1">
        <name>[4Fe-4S] cluster</name>
        <dbReference type="ChEBI" id="CHEBI:49883"/>
    </cofactor>
</comment>
<evidence type="ECO:0000256" key="4">
    <source>
        <dbReference type="ARBA" id="ARBA00022485"/>
    </source>
</evidence>
<dbReference type="SMART" id="SM00478">
    <property type="entry name" value="ENDO3c"/>
    <property type="match status" value="1"/>
</dbReference>
<dbReference type="FunFam" id="1.10.1670.10:FF:000004">
    <property type="entry name" value="DNA glycosylase/AP lyase ROS1"/>
    <property type="match status" value="1"/>
</dbReference>
<dbReference type="InterPro" id="IPR023170">
    <property type="entry name" value="HhH_base_excis_C"/>
</dbReference>
<dbReference type="GO" id="GO:0003677">
    <property type="term" value="F:DNA binding"/>
    <property type="evidence" value="ECO:0007669"/>
    <property type="project" value="UniProtKB-KW"/>
</dbReference>
<feature type="compositionally biased region" description="Polar residues" evidence="10">
    <location>
        <begin position="1122"/>
        <end position="1140"/>
    </location>
</feature>
<comment type="similarity">
    <text evidence="3">Belongs to the DNA glycosylase family. DEMETER subfamily.</text>
</comment>
<feature type="region of interest" description="Disordered" evidence="10">
    <location>
        <begin position="1122"/>
        <end position="1160"/>
    </location>
</feature>
<feature type="region of interest" description="Disordered" evidence="10">
    <location>
        <begin position="144"/>
        <end position="173"/>
    </location>
</feature>
<feature type="domain" description="HhH-GPD" evidence="11">
    <location>
        <begin position="1422"/>
        <end position="1591"/>
    </location>
</feature>
<dbReference type="Gene3D" id="1.10.1670.10">
    <property type="entry name" value="Helix-hairpin-Helix base-excision DNA repair enzymes (C-terminal)"/>
    <property type="match status" value="1"/>
</dbReference>
<gene>
    <name evidence="12" type="ORF">Ccrd_014789</name>
</gene>
<keyword evidence="8" id="KW-0238">DNA-binding</keyword>
<dbReference type="Pfam" id="PF15628">
    <property type="entry name" value="RRM_DME"/>
    <property type="match status" value="2"/>
</dbReference>
<accession>A0A118K437</accession>
<organism evidence="12 13">
    <name type="scientific">Cynara cardunculus var. scolymus</name>
    <name type="common">Globe artichoke</name>
    <name type="synonym">Cynara scolymus</name>
    <dbReference type="NCBI Taxonomy" id="59895"/>
    <lineage>
        <taxon>Eukaryota</taxon>
        <taxon>Viridiplantae</taxon>
        <taxon>Streptophyta</taxon>
        <taxon>Embryophyta</taxon>
        <taxon>Tracheophyta</taxon>
        <taxon>Spermatophyta</taxon>
        <taxon>Magnoliopsida</taxon>
        <taxon>eudicotyledons</taxon>
        <taxon>Gunneridae</taxon>
        <taxon>Pentapetalae</taxon>
        <taxon>asterids</taxon>
        <taxon>campanulids</taxon>
        <taxon>Asterales</taxon>
        <taxon>Asteraceae</taxon>
        <taxon>Carduoideae</taxon>
        <taxon>Cardueae</taxon>
        <taxon>Carduinae</taxon>
        <taxon>Cynara</taxon>
    </lineage>
</organism>
<feature type="region of interest" description="Disordered" evidence="10">
    <location>
        <begin position="462"/>
        <end position="498"/>
    </location>
</feature>
<feature type="compositionally biased region" description="Basic and acidic residues" evidence="10">
    <location>
        <begin position="417"/>
        <end position="433"/>
    </location>
</feature>